<feature type="region of interest" description="Disordered" evidence="1">
    <location>
        <begin position="52"/>
        <end position="73"/>
    </location>
</feature>
<feature type="compositionally biased region" description="Basic and acidic residues" evidence="1">
    <location>
        <begin position="64"/>
        <end position="73"/>
    </location>
</feature>
<name>A0A062V4R2_9EURY</name>
<protein>
    <submittedName>
        <fullName evidence="2">Uncharacterized protein</fullName>
    </submittedName>
</protein>
<dbReference type="RefSeq" id="WP_157834080.1">
    <property type="nucleotide sequence ID" value="NZ_JMIY01000005.1"/>
</dbReference>
<sequence>MVKIITGHSLEESVLIEIDRRRGLVNRSLYIELLLRHVMDFEHDCARCPTCQGRTADTATPTHKRGDASDRRD</sequence>
<feature type="compositionally biased region" description="Polar residues" evidence="1">
    <location>
        <begin position="52"/>
        <end position="61"/>
    </location>
</feature>
<reference evidence="2 3" key="1">
    <citation type="journal article" date="2013" name="Nature">
        <title>Anaerobic oxidation of methane coupled to nitrate reduction in a novel archaeal lineage.</title>
        <authorList>
            <person name="Haroon M.F."/>
            <person name="Hu S."/>
            <person name="Shi Y."/>
            <person name="Imelfort M."/>
            <person name="Keller J."/>
            <person name="Hugenholtz P."/>
            <person name="Yuan Z."/>
            <person name="Tyson G.W."/>
        </authorList>
    </citation>
    <scope>NUCLEOTIDE SEQUENCE [LARGE SCALE GENOMIC DNA]</scope>
    <source>
        <strain evidence="2 3">ANME-2d</strain>
    </source>
</reference>
<proteinExistence type="predicted"/>
<dbReference type="EMBL" id="JMIY01000005">
    <property type="protein sequence ID" value="KCZ71593.1"/>
    <property type="molecule type" value="Genomic_DNA"/>
</dbReference>
<organism evidence="2 3">
    <name type="scientific">Candidatus Methanoperedens nitratireducens</name>
    <dbReference type="NCBI Taxonomy" id="1392998"/>
    <lineage>
        <taxon>Archaea</taxon>
        <taxon>Methanobacteriati</taxon>
        <taxon>Methanobacteriota</taxon>
        <taxon>Stenosarchaea group</taxon>
        <taxon>Methanomicrobia</taxon>
        <taxon>Methanosarcinales</taxon>
        <taxon>ANME-2 cluster</taxon>
        <taxon>Candidatus Methanoperedentaceae</taxon>
        <taxon>Candidatus Methanoperedens</taxon>
    </lineage>
</organism>
<dbReference type="AlphaFoldDB" id="A0A062V4R2"/>
<dbReference type="Proteomes" id="UP000027153">
    <property type="component" value="Unassembled WGS sequence"/>
</dbReference>
<accession>A0A062V4R2</accession>
<comment type="caution">
    <text evidence="2">The sequence shown here is derived from an EMBL/GenBank/DDBJ whole genome shotgun (WGS) entry which is preliminary data.</text>
</comment>
<evidence type="ECO:0000313" key="3">
    <source>
        <dbReference type="Proteomes" id="UP000027153"/>
    </source>
</evidence>
<keyword evidence="3" id="KW-1185">Reference proteome</keyword>
<gene>
    <name evidence="2" type="ORF">ANME2D_02328</name>
</gene>
<evidence type="ECO:0000256" key="1">
    <source>
        <dbReference type="SAM" id="MobiDB-lite"/>
    </source>
</evidence>
<evidence type="ECO:0000313" key="2">
    <source>
        <dbReference type="EMBL" id="KCZ71593.1"/>
    </source>
</evidence>